<organism evidence="2 3">
    <name type="scientific">Alloalcanivorax xenomutans</name>
    <dbReference type="NCBI Taxonomy" id="1094342"/>
    <lineage>
        <taxon>Bacteria</taxon>
        <taxon>Pseudomonadati</taxon>
        <taxon>Pseudomonadota</taxon>
        <taxon>Gammaproteobacteria</taxon>
        <taxon>Oceanospirillales</taxon>
        <taxon>Alcanivoracaceae</taxon>
        <taxon>Alloalcanivorax</taxon>
    </lineage>
</organism>
<feature type="chain" id="PRO_5040420067" description="YD repeat-containing protein" evidence="1">
    <location>
        <begin position="29"/>
        <end position="275"/>
    </location>
</feature>
<dbReference type="AlphaFoldDB" id="A0A9Q3ZD27"/>
<gene>
    <name evidence="2" type="ORF">LZG35_10290</name>
</gene>
<comment type="caution">
    <text evidence="2">The sequence shown here is derived from an EMBL/GenBank/DDBJ whole genome shotgun (WGS) entry which is preliminary data.</text>
</comment>
<evidence type="ECO:0000256" key="1">
    <source>
        <dbReference type="SAM" id="SignalP"/>
    </source>
</evidence>
<dbReference type="Proteomes" id="UP001107961">
    <property type="component" value="Unassembled WGS sequence"/>
</dbReference>
<dbReference type="RefSeq" id="WP_233916974.1">
    <property type="nucleotide sequence ID" value="NZ_JAJVKS010000002.1"/>
</dbReference>
<keyword evidence="1" id="KW-0732">Signal</keyword>
<keyword evidence="3" id="KW-1185">Reference proteome</keyword>
<proteinExistence type="predicted"/>
<dbReference type="Gene3D" id="2.180.10.10">
    <property type="entry name" value="RHS repeat-associated core"/>
    <property type="match status" value="1"/>
</dbReference>
<protein>
    <recommendedName>
        <fullName evidence="4">YD repeat-containing protein</fullName>
    </recommendedName>
</protein>
<evidence type="ECO:0000313" key="3">
    <source>
        <dbReference type="Proteomes" id="UP001107961"/>
    </source>
</evidence>
<dbReference type="EMBL" id="JAJVKT010000011">
    <property type="protein sequence ID" value="MCE7509025.1"/>
    <property type="molecule type" value="Genomic_DNA"/>
</dbReference>
<sequence>MSFFKHRARIASLWAALVLSLTSCVDTADEAPTLKTVTETEYNIEQRDTVEPDPALKERGKTVSHYDDSGNITRREYWLKGTLFETRTFKRDDHGRLLEIVYAAANGEVKKRLVHELDEAGRTVEVRSYFGVDRLSAIHFREYDSKGNRVSEIHKSPDSIVLSKRLFEYDNKNNVMKETELRQDGSVKVVMDFKYDDSGRLIESKSISEDWGNIPYTIEYTQYGDVASRSWVDGDAGTQRVVYEYDYDEFGNWTNREKYDNGALIYVQKRVMEYY</sequence>
<evidence type="ECO:0008006" key="4">
    <source>
        <dbReference type="Google" id="ProtNLM"/>
    </source>
</evidence>
<name>A0A9Q3ZD27_9GAMM</name>
<dbReference type="PROSITE" id="PS51257">
    <property type="entry name" value="PROKAR_LIPOPROTEIN"/>
    <property type="match status" value="1"/>
</dbReference>
<feature type="signal peptide" evidence="1">
    <location>
        <begin position="1"/>
        <end position="28"/>
    </location>
</feature>
<reference evidence="2" key="1">
    <citation type="submission" date="2022-01" db="EMBL/GenBank/DDBJ databases">
        <authorList>
            <person name="Karlyshev A.V."/>
            <person name="Jaspars M."/>
        </authorList>
    </citation>
    <scope>NUCLEOTIDE SEQUENCE</scope>
    <source>
        <strain evidence="2">AGSA3-2</strain>
    </source>
</reference>
<accession>A0A9Q3ZD27</accession>
<evidence type="ECO:0000313" key="2">
    <source>
        <dbReference type="EMBL" id="MCE7509025.1"/>
    </source>
</evidence>